<evidence type="ECO:0000313" key="3">
    <source>
        <dbReference type="Proteomes" id="UP000694501"/>
    </source>
</evidence>
<proteinExistence type="predicted"/>
<protein>
    <submittedName>
        <fullName evidence="2">Uncharacterized protein</fullName>
    </submittedName>
</protein>
<comment type="caution">
    <text evidence="2">The sequence shown here is derived from an EMBL/GenBank/DDBJ whole genome shotgun (WGS) entry which is preliminary data.</text>
</comment>
<accession>A0A949JPK6</accession>
<keyword evidence="1" id="KW-1133">Transmembrane helix</keyword>
<keyword evidence="3" id="KW-1185">Reference proteome</keyword>
<dbReference type="AlphaFoldDB" id="A0A949JPK6"/>
<evidence type="ECO:0000313" key="2">
    <source>
        <dbReference type="EMBL" id="MBU7597925.1"/>
    </source>
</evidence>
<feature type="transmembrane region" description="Helical" evidence="1">
    <location>
        <begin position="88"/>
        <end position="109"/>
    </location>
</feature>
<dbReference type="EMBL" id="JAELVF020000001">
    <property type="protein sequence ID" value="MBU7597925.1"/>
    <property type="molecule type" value="Genomic_DNA"/>
</dbReference>
<feature type="transmembrane region" description="Helical" evidence="1">
    <location>
        <begin position="6"/>
        <end position="25"/>
    </location>
</feature>
<keyword evidence="1" id="KW-0472">Membrane</keyword>
<organism evidence="2 3">
    <name type="scientific">Streptomyces tardus</name>
    <dbReference type="NCBI Taxonomy" id="2780544"/>
    <lineage>
        <taxon>Bacteria</taxon>
        <taxon>Bacillati</taxon>
        <taxon>Actinomycetota</taxon>
        <taxon>Actinomycetes</taxon>
        <taxon>Kitasatosporales</taxon>
        <taxon>Streptomycetaceae</taxon>
        <taxon>Streptomyces</taxon>
    </lineage>
</organism>
<dbReference type="Proteomes" id="UP000694501">
    <property type="component" value="Unassembled WGS sequence"/>
</dbReference>
<keyword evidence="1" id="KW-0812">Transmembrane</keyword>
<sequence length="120" mass="12876">MVALFLLFSFTVMAVVYLMLAVIGFRGSVADRFLGFEIPEPVCADRQLLARAHSLVAFWCTGAAALSAAPLLPLYRVIVDPDGGELDLLPLAVLAAYLLVVQVIGGYPFEKIKQLATHAG</sequence>
<name>A0A949JPK6_9ACTN</name>
<evidence type="ECO:0000256" key="1">
    <source>
        <dbReference type="SAM" id="Phobius"/>
    </source>
</evidence>
<gene>
    <name evidence="2" type="ORF">JGS22_009920</name>
</gene>
<dbReference type="RefSeq" id="WP_211043526.1">
    <property type="nucleotide sequence ID" value="NZ_JAELVF020000001.1"/>
</dbReference>
<feature type="transmembrane region" description="Helical" evidence="1">
    <location>
        <begin position="56"/>
        <end position="76"/>
    </location>
</feature>
<reference evidence="2" key="1">
    <citation type="submission" date="2021-06" db="EMBL/GenBank/DDBJ databases">
        <title>Sequencing of actinobacteria type strains.</title>
        <authorList>
            <person name="Nguyen G.-S."/>
            <person name="Wentzel A."/>
        </authorList>
    </citation>
    <scope>NUCLEOTIDE SEQUENCE</scope>
    <source>
        <strain evidence="2">P38-E01</strain>
    </source>
</reference>